<dbReference type="Gene3D" id="1.20.1280.50">
    <property type="match status" value="1"/>
</dbReference>
<reference evidence="3" key="1">
    <citation type="journal article" date="2021" name="Nat. Commun.">
        <title>Genetic determinants of endophytism in the Arabidopsis root mycobiome.</title>
        <authorList>
            <person name="Mesny F."/>
            <person name="Miyauchi S."/>
            <person name="Thiergart T."/>
            <person name="Pickel B."/>
            <person name="Atanasova L."/>
            <person name="Karlsson M."/>
            <person name="Huettel B."/>
            <person name="Barry K.W."/>
            <person name="Haridas S."/>
            <person name="Chen C."/>
            <person name="Bauer D."/>
            <person name="Andreopoulos W."/>
            <person name="Pangilinan J."/>
            <person name="LaButti K."/>
            <person name="Riley R."/>
            <person name="Lipzen A."/>
            <person name="Clum A."/>
            <person name="Drula E."/>
            <person name="Henrissat B."/>
            <person name="Kohler A."/>
            <person name="Grigoriev I.V."/>
            <person name="Martin F.M."/>
            <person name="Hacquard S."/>
        </authorList>
    </citation>
    <scope>NUCLEOTIDE SEQUENCE</scope>
    <source>
        <strain evidence="3">FSSC 5 MPI-SDFR-AT-0091</strain>
    </source>
</reference>
<proteinExistence type="predicted"/>
<gene>
    <name evidence="3" type="ORF">B0J15DRAFT_570803</name>
</gene>
<feature type="domain" description="DUF6546" evidence="2">
    <location>
        <begin position="273"/>
        <end position="473"/>
    </location>
</feature>
<dbReference type="SUPFAM" id="SSF81383">
    <property type="entry name" value="F-box domain"/>
    <property type="match status" value="1"/>
</dbReference>
<organism evidence="3 4">
    <name type="scientific">Fusarium solani</name>
    <name type="common">Filamentous fungus</name>
    <dbReference type="NCBI Taxonomy" id="169388"/>
    <lineage>
        <taxon>Eukaryota</taxon>
        <taxon>Fungi</taxon>
        <taxon>Dikarya</taxon>
        <taxon>Ascomycota</taxon>
        <taxon>Pezizomycotina</taxon>
        <taxon>Sordariomycetes</taxon>
        <taxon>Hypocreomycetidae</taxon>
        <taxon>Hypocreales</taxon>
        <taxon>Nectriaceae</taxon>
        <taxon>Fusarium</taxon>
        <taxon>Fusarium solani species complex</taxon>
    </lineage>
</organism>
<dbReference type="InterPro" id="IPR001810">
    <property type="entry name" value="F-box_dom"/>
</dbReference>
<sequence length="487" mass="56314">MNSWNSLPMELRFMIFEYVAACGTGHLSTCAAVCREWQDLIERRNFRRLKLRSTCVNDLRTMVTDRTRPLVQHIWLHVAIPRYTCLICHRRESQSSWIRNNRMIKVAVLKLFAILSTWDSTDGVTLELSTNSPSDPQHWFKNYCFGDGSQGVRNWGSSDHGWSNGTRISSPNSRTLGRLFETIDLTSRLRLLRVGVVTRLVIRRHLRRRLTASSLRMLLDKLPRLECLLFEPWRQWDPLIQRLRDRGKGICWSQDAFMADKSTDYNMMLEGGLPSTLKRLSIFEDFDEIHMRPIRTSIWPQPRPGLARIGSPELARTIAEQSLQLTHLSVSFLIEAFHFFRPEQRLWTWHNLEFLSLTSELLRPRRGYIMLWSFLYLAALVASRMPKLQEMILWNGGKGHACAFRYSRQKAAITIQSTWGVGLHHTVEAIWQQVLMLHTGCRLHVDVRTISGTAILCHGDAIHELGLPSGVIDAGSLSQMRQEARMV</sequence>
<dbReference type="AlphaFoldDB" id="A0A9P9JQX9"/>
<dbReference type="InterPro" id="IPR036047">
    <property type="entry name" value="F-box-like_dom_sf"/>
</dbReference>
<keyword evidence="4" id="KW-1185">Reference proteome</keyword>
<name>A0A9P9JQX9_FUSSL</name>
<dbReference type="Pfam" id="PF20183">
    <property type="entry name" value="DUF6546"/>
    <property type="match status" value="1"/>
</dbReference>
<evidence type="ECO:0000259" key="1">
    <source>
        <dbReference type="Pfam" id="PF12937"/>
    </source>
</evidence>
<comment type="caution">
    <text evidence="3">The sequence shown here is derived from an EMBL/GenBank/DDBJ whole genome shotgun (WGS) entry which is preliminary data.</text>
</comment>
<accession>A0A9P9JQX9</accession>
<dbReference type="InterPro" id="IPR046676">
    <property type="entry name" value="DUF6546"/>
</dbReference>
<dbReference type="Proteomes" id="UP000736672">
    <property type="component" value="Unassembled WGS sequence"/>
</dbReference>
<evidence type="ECO:0000313" key="3">
    <source>
        <dbReference type="EMBL" id="KAH7234432.1"/>
    </source>
</evidence>
<dbReference type="OrthoDB" id="3728558at2759"/>
<dbReference type="Pfam" id="PF12937">
    <property type="entry name" value="F-box-like"/>
    <property type="match status" value="1"/>
</dbReference>
<protein>
    <recommendedName>
        <fullName evidence="5">F-box domain-containing protein</fullName>
    </recommendedName>
</protein>
<feature type="domain" description="F-box" evidence="1">
    <location>
        <begin position="4"/>
        <end position="49"/>
    </location>
</feature>
<dbReference type="EMBL" id="JAGTJS010000025">
    <property type="protein sequence ID" value="KAH7234432.1"/>
    <property type="molecule type" value="Genomic_DNA"/>
</dbReference>
<evidence type="ECO:0008006" key="5">
    <source>
        <dbReference type="Google" id="ProtNLM"/>
    </source>
</evidence>
<evidence type="ECO:0000259" key="2">
    <source>
        <dbReference type="Pfam" id="PF20183"/>
    </source>
</evidence>
<evidence type="ECO:0000313" key="4">
    <source>
        <dbReference type="Proteomes" id="UP000736672"/>
    </source>
</evidence>